<keyword evidence="2" id="KW-0472">Membrane</keyword>
<dbReference type="VEuPathDB" id="FungiDB:SI65_01373"/>
<dbReference type="AlphaFoldDB" id="A0A1E3BS47"/>
<dbReference type="EMBL" id="JXNT01000001">
    <property type="protein sequence ID" value="ODM23784.1"/>
    <property type="molecule type" value="Genomic_DNA"/>
</dbReference>
<organism evidence="3 4">
    <name type="scientific">Aspergillus cristatus</name>
    <name type="common">Chinese Fuzhuan brick tea-fermentation fungus</name>
    <name type="synonym">Eurotium cristatum</name>
    <dbReference type="NCBI Taxonomy" id="573508"/>
    <lineage>
        <taxon>Eukaryota</taxon>
        <taxon>Fungi</taxon>
        <taxon>Dikarya</taxon>
        <taxon>Ascomycota</taxon>
        <taxon>Pezizomycotina</taxon>
        <taxon>Eurotiomycetes</taxon>
        <taxon>Eurotiomycetidae</taxon>
        <taxon>Eurotiales</taxon>
        <taxon>Aspergillaceae</taxon>
        <taxon>Aspergillus</taxon>
        <taxon>Aspergillus subgen. Aspergillus</taxon>
    </lineage>
</organism>
<feature type="transmembrane region" description="Helical" evidence="2">
    <location>
        <begin position="100"/>
        <end position="125"/>
    </location>
</feature>
<dbReference type="OrthoDB" id="2386090at2759"/>
<name>A0A1E3BS47_ASPCR</name>
<comment type="caution">
    <text evidence="3">The sequence shown here is derived from an EMBL/GenBank/DDBJ whole genome shotgun (WGS) entry which is preliminary data.</text>
</comment>
<gene>
    <name evidence="3" type="ORF">SI65_01373</name>
</gene>
<evidence type="ECO:0000256" key="2">
    <source>
        <dbReference type="SAM" id="Phobius"/>
    </source>
</evidence>
<keyword evidence="2" id="KW-1133">Transmembrane helix</keyword>
<keyword evidence="2" id="KW-0812">Transmembrane</keyword>
<feature type="region of interest" description="Disordered" evidence="1">
    <location>
        <begin position="34"/>
        <end position="80"/>
    </location>
</feature>
<reference evidence="3 4" key="1">
    <citation type="journal article" date="2016" name="BMC Genomics">
        <title>Comparative genomic and transcriptomic analyses of the Fuzhuan brick tea-fermentation fungus Aspergillus cristatus.</title>
        <authorList>
            <person name="Ge Y."/>
            <person name="Wang Y."/>
            <person name="Liu Y."/>
            <person name="Tan Y."/>
            <person name="Ren X."/>
            <person name="Zhang X."/>
            <person name="Hyde K.D."/>
            <person name="Liu Y."/>
            <person name="Liu Z."/>
        </authorList>
    </citation>
    <scope>NUCLEOTIDE SEQUENCE [LARGE SCALE GENOMIC DNA]</scope>
    <source>
        <strain evidence="3 4">GZAAS20.1005</strain>
    </source>
</reference>
<dbReference type="Proteomes" id="UP000094569">
    <property type="component" value="Unassembled WGS sequence"/>
</dbReference>
<feature type="transmembrane region" description="Helical" evidence="2">
    <location>
        <begin position="131"/>
        <end position="163"/>
    </location>
</feature>
<evidence type="ECO:0000313" key="3">
    <source>
        <dbReference type="EMBL" id="ODM23784.1"/>
    </source>
</evidence>
<protein>
    <submittedName>
        <fullName evidence="3">Uncharacterized protein</fullName>
    </submittedName>
</protein>
<evidence type="ECO:0000313" key="4">
    <source>
        <dbReference type="Proteomes" id="UP000094569"/>
    </source>
</evidence>
<accession>A0A1E3BS47</accession>
<keyword evidence="4" id="KW-1185">Reference proteome</keyword>
<proteinExistence type="predicted"/>
<evidence type="ECO:0000256" key="1">
    <source>
        <dbReference type="SAM" id="MobiDB-lite"/>
    </source>
</evidence>
<sequence>MSNMRPTLLLFHPQLRTSLPRTVRRDLSSRLFARLKTTTTNSPKNPRAAKEEPPQLKTKNGSPAGLRTPASSPAAHAKTAIRRGPPERILIYHGGTGRTIFLGMLRVTTIFLFGASCLLVAPAFAADGYPWYIAPAVVAGGTIPMLFVAYTSAPFVNFVHLALPVFARRSREQALQYAKNLPPTATLYINTMKFTTVPRHTEVRVGDLVADKALLRPVSFRNQNPAPLPWWQGRTLKQFWAMEKSKPGKQSTTFYPELWEYVYRQIQNNVPKKG</sequence>